<organism evidence="1 2">
    <name type="scientific">Acaulospora colombiana</name>
    <dbReference type="NCBI Taxonomy" id="27376"/>
    <lineage>
        <taxon>Eukaryota</taxon>
        <taxon>Fungi</taxon>
        <taxon>Fungi incertae sedis</taxon>
        <taxon>Mucoromycota</taxon>
        <taxon>Glomeromycotina</taxon>
        <taxon>Glomeromycetes</taxon>
        <taxon>Diversisporales</taxon>
        <taxon>Acaulosporaceae</taxon>
        <taxon>Acaulospora</taxon>
    </lineage>
</organism>
<accession>A0ACA9R0I5</accession>
<sequence>DNVNVKIRRVGPVYRNQKDQSGRQEEGKQVVVAQSHSIENVAEDTSTHSTPSEGSFSVRSHYVGVAPMFRPLCDLSTSRVFLHLITTPRCFVQWSLNPVCSSSNPLDTNYLKVQSSYCCERTSLGRRSADWRRGSSTRVLHLIVEGSLLRVPLAHQW</sequence>
<dbReference type="EMBL" id="CAJVPT010065386">
    <property type="protein sequence ID" value="CAG8771773.1"/>
    <property type="molecule type" value="Genomic_DNA"/>
</dbReference>
<protein>
    <submittedName>
        <fullName evidence="1">9983_t:CDS:1</fullName>
    </submittedName>
</protein>
<gene>
    <name evidence="1" type="ORF">ACOLOM_LOCUS13837</name>
</gene>
<keyword evidence="2" id="KW-1185">Reference proteome</keyword>
<name>A0ACA9R0I5_9GLOM</name>
<dbReference type="Proteomes" id="UP000789525">
    <property type="component" value="Unassembled WGS sequence"/>
</dbReference>
<evidence type="ECO:0000313" key="2">
    <source>
        <dbReference type="Proteomes" id="UP000789525"/>
    </source>
</evidence>
<evidence type="ECO:0000313" key="1">
    <source>
        <dbReference type="EMBL" id="CAG8771773.1"/>
    </source>
</evidence>
<reference evidence="1" key="1">
    <citation type="submission" date="2021-06" db="EMBL/GenBank/DDBJ databases">
        <authorList>
            <person name="Kallberg Y."/>
            <person name="Tangrot J."/>
            <person name="Rosling A."/>
        </authorList>
    </citation>
    <scope>NUCLEOTIDE SEQUENCE</scope>
    <source>
        <strain evidence="1">CL356</strain>
    </source>
</reference>
<comment type="caution">
    <text evidence="1">The sequence shown here is derived from an EMBL/GenBank/DDBJ whole genome shotgun (WGS) entry which is preliminary data.</text>
</comment>
<feature type="non-terminal residue" evidence="1">
    <location>
        <position position="1"/>
    </location>
</feature>
<proteinExistence type="predicted"/>
<feature type="non-terminal residue" evidence="1">
    <location>
        <position position="157"/>
    </location>
</feature>